<dbReference type="InterPro" id="IPR029058">
    <property type="entry name" value="AB_hydrolase_fold"/>
</dbReference>
<protein>
    <submittedName>
        <fullName evidence="4">Prolyl oligopeptidase family serine peptidase</fullName>
    </submittedName>
</protein>
<dbReference type="EMBL" id="JAKLTR010000014">
    <property type="protein sequence ID" value="MCG2616578.1"/>
    <property type="molecule type" value="Genomic_DNA"/>
</dbReference>
<dbReference type="SUPFAM" id="SSF53474">
    <property type="entry name" value="alpha/beta-Hydrolases"/>
    <property type="match status" value="1"/>
</dbReference>
<dbReference type="Pfam" id="PF01738">
    <property type="entry name" value="DLH"/>
    <property type="match status" value="1"/>
</dbReference>
<reference evidence="4" key="1">
    <citation type="submission" date="2022-01" db="EMBL/GenBank/DDBJ databases">
        <authorList>
            <person name="Jo J.-H."/>
            <person name="Im W.-T."/>
        </authorList>
    </citation>
    <scope>NUCLEOTIDE SEQUENCE</scope>
    <source>
        <strain evidence="4">NA20</strain>
    </source>
</reference>
<feature type="domain" description="Dienelactone hydrolase" evidence="3">
    <location>
        <begin position="106"/>
        <end position="207"/>
    </location>
</feature>
<accession>A0ABS9KW92</accession>
<evidence type="ECO:0000313" key="4">
    <source>
        <dbReference type="EMBL" id="MCG2616578.1"/>
    </source>
</evidence>
<dbReference type="Proteomes" id="UP001165367">
    <property type="component" value="Unassembled WGS sequence"/>
</dbReference>
<keyword evidence="1 2" id="KW-0732">Signal</keyword>
<dbReference type="InterPro" id="IPR002925">
    <property type="entry name" value="Dienelactn_hydro"/>
</dbReference>
<evidence type="ECO:0000313" key="5">
    <source>
        <dbReference type="Proteomes" id="UP001165367"/>
    </source>
</evidence>
<comment type="caution">
    <text evidence="4">The sequence shown here is derived from an EMBL/GenBank/DDBJ whole genome shotgun (WGS) entry which is preliminary data.</text>
</comment>
<feature type="chain" id="PRO_5046428569" evidence="2">
    <location>
        <begin position="21"/>
        <end position="319"/>
    </location>
</feature>
<keyword evidence="5" id="KW-1185">Reference proteome</keyword>
<organism evidence="4 5">
    <name type="scientific">Terrimonas ginsenosidimutans</name>
    <dbReference type="NCBI Taxonomy" id="2908004"/>
    <lineage>
        <taxon>Bacteria</taxon>
        <taxon>Pseudomonadati</taxon>
        <taxon>Bacteroidota</taxon>
        <taxon>Chitinophagia</taxon>
        <taxon>Chitinophagales</taxon>
        <taxon>Chitinophagaceae</taxon>
        <taxon>Terrimonas</taxon>
    </lineage>
</organism>
<evidence type="ECO:0000256" key="1">
    <source>
        <dbReference type="ARBA" id="ARBA00022729"/>
    </source>
</evidence>
<gene>
    <name evidence="4" type="ORF">LZZ85_19925</name>
</gene>
<proteinExistence type="predicted"/>
<evidence type="ECO:0000259" key="3">
    <source>
        <dbReference type="Pfam" id="PF01738"/>
    </source>
</evidence>
<dbReference type="RefSeq" id="WP_237875116.1">
    <property type="nucleotide sequence ID" value="NZ_JAKLTR010000014.1"/>
</dbReference>
<evidence type="ECO:0000256" key="2">
    <source>
        <dbReference type="SAM" id="SignalP"/>
    </source>
</evidence>
<dbReference type="PANTHER" id="PTHR43037:SF1">
    <property type="entry name" value="BLL1128 PROTEIN"/>
    <property type="match status" value="1"/>
</dbReference>
<dbReference type="Gene3D" id="3.40.50.1820">
    <property type="entry name" value="alpha/beta hydrolase"/>
    <property type="match status" value="1"/>
</dbReference>
<dbReference type="InterPro" id="IPR050955">
    <property type="entry name" value="Plant_Biomass_Hydrol_Est"/>
</dbReference>
<feature type="signal peptide" evidence="2">
    <location>
        <begin position="1"/>
        <end position="20"/>
    </location>
</feature>
<sequence>MRHILLSLLLLICSAITTHSQQTARSFTRETRYLLYMPEGYDSDTSKQWPLMLFLHGSGESGTDVQKVKVNGPPMLVEKGKKYPFILVSPQADGRIGWDPIELYDLLTDLKKRYRVDKDRVYVTGLSMGGYGAWKLASQFPQEFAAVIPICGGGDTSTAWRLRNVPVWAFHGGKDDVVLPQQSEQMVAAVRKTNPTARLTIYPEVKHDSWTAAYNTDSLYEWMLSKKRFAYKEKPVAPEVLSTLAGTYVNKNDTLYITPDAGRLLVKTNRNNSVTLRPVSEKLFFIEEELPVDVEFTQAGKRRGLIVNGDTRDIFTKLP</sequence>
<dbReference type="PANTHER" id="PTHR43037">
    <property type="entry name" value="UNNAMED PRODUCT-RELATED"/>
    <property type="match status" value="1"/>
</dbReference>
<name>A0ABS9KW92_9BACT</name>